<proteinExistence type="predicted"/>
<feature type="compositionally biased region" description="Basic residues" evidence="1">
    <location>
        <begin position="48"/>
        <end position="62"/>
    </location>
</feature>
<evidence type="ECO:0000256" key="1">
    <source>
        <dbReference type="SAM" id="MobiDB-lite"/>
    </source>
</evidence>
<keyword evidence="3" id="KW-1185">Reference proteome</keyword>
<feature type="region of interest" description="Disordered" evidence="1">
    <location>
        <begin position="1"/>
        <end position="62"/>
    </location>
</feature>
<evidence type="ECO:0000313" key="3">
    <source>
        <dbReference type="Proteomes" id="UP000752696"/>
    </source>
</evidence>
<name>A0A6V7HAJ4_9HYME</name>
<evidence type="ECO:0000313" key="2">
    <source>
        <dbReference type="EMBL" id="CAD1476888.1"/>
    </source>
</evidence>
<protein>
    <submittedName>
        <fullName evidence="2">Uncharacterized protein</fullName>
    </submittedName>
</protein>
<accession>A0A6V7HAJ4</accession>
<feature type="compositionally biased region" description="Polar residues" evidence="1">
    <location>
        <begin position="27"/>
        <end position="44"/>
    </location>
</feature>
<sequence>MDLPRFFRTSSRREINTGGSSKKLVIPSTSYTETSSQISSANTSQKHETKHGRISLQTSRRRTTHFDRLSKLLAPKAESLAVNFEKVYNSTWNTTSSSIEHKIEGLANHKLIDDSLNCIP</sequence>
<gene>
    <name evidence="2" type="ORF">MHI_LOCUS692845</name>
</gene>
<dbReference type="Proteomes" id="UP000752696">
    <property type="component" value="Unassembled WGS sequence"/>
</dbReference>
<comment type="caution">
    <text evidence="2">The sequence shown here is derived from an EMBL/GenBank/DDBJ whole genome shotgun (WGS) entry which is preliminary data.</text>
</comment>
<dbReference type="AlphaFoldDB" id="A0A6V7HAJ4"/>
<dbReference type="EMBL" id="CAJDYZ010009633">
    <property type="protein sequence ID" value="CAD1476888.1"/>
    <property type="molecule type" value="Genomic_DNA"/>
</dbReference>
<organism evidence="2 3">
    <name type="scientific">Heterotrigona itama</name>
    <dbReference type="NCBI Taxonomy" id="395501"/>
    <lineage>
        <taxon>Eukaryota</taxon>
        <taxon>Metazoa</taxon>
        <taxon>Ecdysozoa</taxon>
        <taxon>Arthropoda</taxon>
        <taxon>Hexapoda</taxon>
        <taxon>Insecta</taxon>
        <taxon>Pterygota</taxon>
        <taxon>Neoptera</taxon>
        <taxon>Endopterygota</taxon>
        <taxon>Hymenoptera</taxon>
        <taxon>Apocrita</taxon>
        <taxon>Aculeata</taxon>
        <taxon>Apoidea</taxon>
        <taxon>Anthophila</taxon>
        <taxon>Apidae</taxon>
        <taxon>Heterotrigona</taxon>
    </lineage>
</organism>
<reference evidence="2" key="1">
    <citation type="submission" date="2020-07" db="EMBL/GenBank/DDBJ databases">
        <authorList>
            <person name="Nazaruddin N."/>
        </authorList>
    </citation>
    <scope>NUCLEOTIDE SEQUENCE</scope>
</reference>